<comment type="catalytic activity">
    <reaction evidence="13">
        <text>1-hexadecanoyl-2-(9Z,12Z-octadecadienoyl)-sn-glycero-3-phosphoethanolamine + H2O = 1-hexadecanoyl-sn-glycero-3-phosphoethanolamine + (9Z,12Z)-octadecadienoate + H(+)</text>
        <dbReference type="Rhea" id="RHEA:40815"/>
        <dbReference type="ChEBI" id="CHEBI:15377"/>
        <dbReference type="ChEBI" id="CHEBI:15378"/>
        <dbReference type="ChEBI" id="CHEBI:30245"/>
        <dbReference type="ChEBI" id="CHEBI:73004"/>
        <dbReference type="ChEBI" id="CHEBI:73008"/>
    </reaction>
    <physiologicalReaction direction="left-to-right" evidence="13">
        <dbReference type="Rhea" id="RHEA:40816"/>
    </physiologicalReaction>
</comment>
<dbReference type="FunFam" id="1.20.90.10:FF:000001">
    <property type="entry name" value="Basic phospholipase A2 homolog"/>
    <property type="match status" value="1"/>
</dbReference>
<feature type="disulfide bond" evidence="17">
    <location>
        <begin position="92"/>
        <end position="132"/>
    </location>
</feature>
<evidence type="ECO:0000256" key="18">
    <source>
        <dbReference type="RuleBase" id="RU003654"/>
    </source>
</evidence>
<keyword evidence="4 19" id="KW-0964">Secreted</keyword>
<organism evidence="21 22">
    <name type="scientific">Sarcophilus harrisii</name>
    <name type="common">Tasmanian devil</name>
    <name type="synonym">Sarcophilus laniarius</name>
    <dbReference type="NCBI Taxonomy" id="9305"/>
    <lineage>
        <taxon>Eukaryota</taxon>
        <taxon>Metazoa</taxon>
        <taxon>Chordata</taxon>
        <taxon>Craniata</taxon>
        <taxon>Vertebrata</taxon>
        <taxon>Euteleostomi</taxon>
        <taxon>Mammalia</taxon>
        <taxon>Metatheria</taxon>
        <taxon>Dasyuromorphia</taxon>
        <taxon>Dasyuridae</taxon>
        <taxon>Sarcophilus</taxon>
    </lineage>
</organism>
<dbReference type="CDD" id="cd00125">
    <property type="entry name" value="PLA2c"/>
    <property type="match status" value="1"/>
</dbReference>
<dbReference type="FunCoup" id="A0A7N4NPQ3">
    <property type="interactions" value="433"/>
</dbReference>
<evidence type="ECO:0000256" key="5">
    <source>
        <dbReference type="ARBA" id="ARBA00022638"/>
    </source>
</evidence>
<evidence type="ECO:0000256" key="14">
    <source>
        <dbReference type="ARBA" id="ARBA00049282"/>
    </source>
</evidence>
<dbReference type="GeneTree" id="ENSGT00940000155096"/>
<evidence type="ECO:0000256" key="4">
    <source>
        <dbReference type="ARBA" id="ARBA00022525"/>
    </source>
</evidence>
<comment type="subcellular location">
    <subcellularLocation>
        <location evidence="1">Mitochondrion outer membrane</location>
        <topology evidence="1">Peripheral membrane protein</topology>
    </subcellularLocation>
    <subcellularLocation>
        <location evidence="2 19">Secreted</location>
    </subcellularLocation>
</comment>
<evidence type="ECO:0000256" key="9">
    <source>
        <dbReference type="ARBA" id="ARBA00048080"/>
    </source>
</evidence>
<keyword evidence="16 19" id="KW-0106">Calcium</keyword>
<comment type="catalytic activity">
    <reaction evidence="10">
        <text>1-hexadecanoyl-2-(5Z,8Z,11Z,14Z-eicosatetraenoyl)-sn-glycero-3-phosphoethanolamine + H2O = 1-hexadecanoyl-sn-glycero-3-phosphoethanolamine + (5Z,8Z,11Z,14Z)-eicosatetraenoate + H(+)</text>
        <dbReference type="Rhea" id="RHEA:40431"/>
        <dbReference type="ChEBI" id="CHEBI:15377"/>
        <dbReference type="ChEBI" id="CHEBI:15378"/>
        <dbReference type="ChEBI" id="CHEBI:32395"/>
        <dbReference type="ChEBI" id="CHEBI:73004"/>
        <dbReference type="ChEBI" id="CHEBI:73009"/>
    </reaction>
    <physiologicalReaction direction="left-to-right" evidence="10">
        <dbReference type="Rhea" id="RHEA:40432"/>
    </physiologicalReaction>
</comment>
<reference evidence="21 22" key="1">
    <citation type="journal article" date="2011" name="Proc. Natl. Acad. Sci. U.S.A.">
        <title>Genetic diversity and population structure of the endangered marsupial Sarcophilus harrisii (Tasmanian devil).</title>
        <authorList>
            <person name="Miller W."/>
            <person name="Hayes V.M."/>
            <person name="Ratan A."/>
            <person name="Petersen D.C."/>
            <person name="Wittekindt N.E."/>
            <person name="Miller J."/>
            <person name="Walenz B."/>
            <person name="Knight J."/>
            <person name="Qi J."/>
            <person name="Zhao F."/>
            <person name="Wang Q."/>
            <person name="Bedoya-Reina O.C."/>
            <person name="Katiyar N."/>
            <person name="Tomsho L.P."/>
            <person name="Kasson L.M."/>
            <person name="Hardie R.A."/>
            <person name="Woodbridge P."/>
            <person name="Tindall E.A."/>
            <person name="Bertelsen M.F."/>
            <person name="Dixon D."/>
            <person name="Pyecroft S."/>
            <person name="Helgen K.M."/>
            <person name="Lesk A.M."/>
            <person name="Pringle T.H."/>
            <person name="Patterson N."/>
            <person name="Zhang Y."/>
            <person name="Kreiss A."/>
            <person name="Woods G.M."/>
            <person name="Jones M.E."/>
            <person name="Schuster S.C."/>
        </authorList>
    </citation>
    <scope>NUCLEOTIDE SEQUENCE [LARGE SCALE GENOMIC DNA]</scope>
</reference>
<comment type="catalytic activity">
    <reaction evidence="9">
        <text>1,2-dihexadecanoyl-sn-glycero-3-phospho-(1'-sn-glycerol) + H2O = 1-hexadecanoyl-sn-glycero-3-phospho-(1'-sn-glycerol) + hexadecanoate + H(+)</text>
        <dbReference type="Rhea" id="RHEA:45472"/>
        <dbReference type="ChEBI" id="CHEBI:7896"/>
        <dbReference type="ChEBI" id="CHEBI:15377"/>
        <dbReference type="ChEBI" id="CHEBI:15378"/>
        <dbReference type="ChEBI" id="CHEBI:72829"/>
        <dbReference type="ChEBI" id="CHEBI:75158"/>
    </reaction>
    <physiologicalReaction direction="left-to-right" evidence="9">
        <dbReference type="Rhea" id="RHEA:45473"/>
    </physiologicalReaction>
</comment>
<dbReference type="InterPro" id="IPR001211">
    <property type="entry name" value="PLA2"/>
</dbReference>
<evidence type="ECO:0000256" key="13">
    <source>
        <dbReference type="ARBA" id="ARBA00049039"/>
    </source>
</evidence>
<comment type="cofactor">
    <cofactor evidence="16">
        <name>Ca(2+)</name>
        <dbReference type="ChEBI" id="CHEBI:29108"/>
    </cofactor>
    <text evidence="16">Binds 1 Ca(2+) ion per subunit.</text>
</comment>
<feature type="binding site" evidence="16">
    <location>
        <position position="69"/>
    </location>
    <ligand>
        <name>Ca(2+)</name>
        <dbReference type="ChEBI" id="CHEBI:29108"/>
    </ligand>
</feature>
<keyword evidence="22" id="KW-1185">Reference proteome</keyword>
<dbReference type="GO" id="GO:0005576">
    <property type="term" value="C:extracellular region"/>
    <property type="evidence" value="ECO:0007669"/>
    <property type="project" value="UniProtKB-SubCell"/>
</dbReference>
<dbReference type="InParanoid" id="A0A7N4NPQ3"/>
<dbReference type="PANTHER" id="PTHR11716:SF9">
    <property type="entry name" value="PHOSPHOLIPASE A2, MEMBRANE ASSOCIATED"/>
    <property type="match status" value="1"/>
</dbReference>
<keyword evidence="6 17" id="KW-1015">Disulfide bond</keyword>
<evidence type="ECO:0000256" key="7">
    <source>
        <dbReference type="ARBA" id="ARBA00036719"/>
    </source>
</evidence>
<dbReference type="SMART" id="SM00085">
    <property type="entry name" value="PA2c"/>
    <property type="match status" value="1"/>
</dbReference>
<keyword evidence="5" id="KW-0081">Bacteriolytic enzyme</keyword>
<evidence type="ECO:0000256" key="2">
    <source>
        <dbReference type="ARBA" id="ARBA00004613"/>
    </source>
</evidence>
<feature type="active site" evidence="15">
    <location>
        <position position="133"/>
    </location>
</feature>
<feature type="domain" description="Phospholipase A2-like central" evidence="20">
    <location>
        <begin position="43"/>
        <end position="160"/>
    </location>
</feature>
<feature type="disulfide bond" evidence="17">
    <location>
        <begin position="70"/>
        <end position="86"/>
    </location>
</feature>
<proteinExistence type="inferred from homology"/>
<dbReference type="GO" id="GO:0042742">
    <property type="term" value="P:defense response to bacterium"/>
    <property type="evidence" value="ECO:0007669"/>
    <property type="project" value="UniProtKB-KW"/>
</dbReference>
<dbReference type="GO" id="GO:0050482">
    <property type="term" value="P:arachidonate secretion"/>
    <property type="evidence" value="ECO:0007669"/>
    <property type="project" value="InterPro"/>
</dbReference>
<accession>A0A7N4NPQ3</accession>
<evidence type="ECO:0000256" key="8">
    <source>
        <dbReference type="ARBA" id="ARBA00036775"/>
    </source>
</evidence>
<comment type="catalytic activity">
    <reaction evidence="12">
        <text>1-hexadecanoyl-2-(9Z-octadecenoyl)-sn-glycero-3-phosphocholine + H2O = 1-hexadecanoyl-sn-glycero-3-phosphocholine + (9Z)-octadecenoate + H(+)</text>
        <dbReference type="Rhea" id="RHEA:38779"/>
        <dbReference type="ChEBI" id="CHEBI:15377"/>
        <dbReference type="ChEBI" id="CHEBI:15378"/>
        <dbReference type="ChEBI" id="CHEBI:30823"/>
        <dbReference type="ChEBI" id="CHEBI:72998"/>
        <dbReference type="ChEBI" id="CHEBI:73001"/>
    </reaction>
    <physiologicalReaction direction="left-to-right" evidence="12">
        <dbReference type="Rhea" id="RHEA:38780"/>
    </physiologicalReaction>
</comment>
<gene>
    <name evidence="21" type="primary">LOC100930955</name>
</gene>
<dbReference type="PANTHER" id="PTHR11716">
    <property type="entry name" value="PHOSPHOLIPASE A2 FAMILY MEMBER"/>
    <property type="match status" value="1"/>
</dbReference>
<comment type="catalytic activity">
    <reaction evidence="8">
        <text>a 1,2-diacyl-sn-glycero-3-phosphoethanolamine + H2O = a 1-acyl-sn-glycero-3-phosphoethanolamine + a fatty acid + H(+)</text>
        <dbReference type="Rhea" id="RHEA:44604"/>
        <dbReference type="ChEBI" id="CHEBI:15377"/>
        <dbReference type="ChEBI" id="CHEBI:15378"/>
        <dbReference type="ChEBI" id="CHEBI:28868"/>
        <dbReference type="ChEBI" id="CHEBI:64381"/>
        <dbReference type="ChEBI" id="CHEBI:64612"/>
    </reaction>
    <physiologicalReaction direction="left-to-right" evidence="8">
        <dbReference type="Rhea" id="RHEA:44605"/>
    </physiologicalReaction>
</comment>
<evidence type="ECO:0000256" key="1">
    <source>
        <dbReference type="ARBA" id="ARBA00004450"/>
    </source>
</evidence>
<feature type="disulfide bond" evidence="17">
    <location>
        <begin position="85"/>
        <end position="139"/>
    </location>
</feature>
<feature type="binding site" evidence="16">
    <location>
        <position position="71"/>
    </location>
    <ligand>
        <name>Ca(2+)</name>
        <dbReference type="ChEBI" id="CHEBI:29108"/>
    </ligand>
</feature>
<evidence type="ECO:0000256" key="6">
    <source>
        <dbReference type="ARBA" id="ARBA00023157"/>
    </source>
</evidence>
<dbReference type="GO" id="GO:0006644">
    <property type="term" value="P:phospholipid metabolic process"/>
    <property type="evidence" value="ECO:0007669"/>
    <property type="project" value="InterPro"/>
</dbReference>
<feature type="binding site" evidence="16">
    <location>
        <position position="73"/>
    </location>
    <ligand>
        <name>Ca(2+)</name>
        <dbReference type="ChEBI" id="CHEBI:29108"/>
    </ligand>
</feature>
<dbReference type="GO" id="GO:0047498">
    <property type="term" value="F:calcium-dependent phospholipase A2 activity"/>
    <property type="evidence" value="ECO:0007669"/>
    <property type="project" value="TreeGrafter"/>
</dbReference>
<evidence type="ECO:0000313" key="22">
    <source>
        <dbReference type="Proteomes" id="UP000007648"/>
    </source>
</evidence>
<evidence type="ECO:0000256" key="10">
    <source>
        <dbReference type="ARBA" id="ARBA00048541"/>
    </source>
</evidence>
<feature type="disulfide bond" evidence="17">
    <location>
        <begin position="119"/>
        <end position="130"/>
    </location>
</feature>
<evidence type="ECO:0000256" key="16">
    <source>
        <dbReference type="PIRSR" id="PIRSR601211-2"/>
    </source>
</evidence>
<dbReference type="InterPro" id="IPR036444">
    <property type="entry name" value="PLipase_A2_dom_sf"/>
</dbReference>
<protein>
    <recommendedName>
        <fullName evidence="19">Phospholipase A2</fullName>
        <ecNumber evidence="19">3.1.1.4</ecNumber>
    </recommendedName>
</protein>
<keyword evidence="19" id="KW-0378">Hydrolase</keyword>
<dbReference type="Gene3D" id="1.20.90.10">
    <property type="entry name" value="Phospholipase A2 domain"/>
    <property type="match status" value="1"/>
</dbReference>
<evidence type="ECO:0000256" key="12">
    <source>
        <dbReference type="ARBA" id="ARBA00048699"/>
    </source>
</evidence>
<comment type="catalytic activity">
    <reaction evidence="19">
        <text>a 1,2-diacyl-sn-glycero-3-phosphocholine + H2O = a 1-acyl-sn-glycero-3-phosphocholine + a fatty acid + H(+)</text>
        <dbReference type="Rhea" id="RHEA:15801"/>
        <dbReference type="ChEBI" id="CHEBI:15377"/>
        <dbReference type="ChEBI" id="CHEBI:15378"/>
        <dbReference type="ChEBI" id="CHEBI:28868"/>
        <dbReference type="ChEBI" id="CHEBI:57643"/>
        <dbReference type="ChEBI" id="CHEBI:58168"/>
        <dbReference type="EC" id="3.1.1.4"/>
    </reaction>
</comment>
<keyword evidence="16" id="KW-0479">Metal-binding</keyword>
<comment type="catalytic activity">
    <reaction evidence="14">
        <text>1-hexadecanoyl-2-(9Z-octadecenoyl)-sn-glycero-3-phosphoglycerol + H2O = 1-hexadecanoyl-sn-glycero-3-phosphoglycerol + (9Z)-octadecenoate + H(+)</text>
        <dbReference type="Rhea" id="RHEA:44524"/>
        <dbReference type="ChEBI" id="CHEBI:15377"/>
        <dbReference type="ChEBI" id="CHEBI:15378"/>
        <dbReference type="ChEBI" id="CHEBI:30823"/>
        <dbReference type="ChEBI" id="CHEBI:84472"/>
        <dbReference type="ChEBI" id="CHEBI:84475"/>
    </reaction>
    <physiologicalReaction direction="left-to-right" evidence="14">
        <dbReference type="Rhea" id="RHEA:44525"/>
    </physiologicalReaction>
</comment>
<dbReference type="GO" id="GO:0016042">
    <property type="term" value="P:lipid catabolic process"/>
    <property type="evidence" value="ECO:0007669"/>
    <property type="project" value="InterPro"/>
</dbReference>
<dbReference type="PRINTS" id="PR00389">
    <property type="entry name" value="PHPHLIPASEA2"/>
</dbReference>
<feature type="disulfide bond" evidence="17">
    <location>
        <begin position="91"/>
        <end position="166"/>
    </location>
</feature>
<dbReference type="InterPro" id="IPR033113">
    <property type="entry name" value="PLA2_histidine"/>
</dbReference>
<evidence type="ECO:0000259" key="20">
    <source>
        <dbReference type="SMART" id="SM00085"/>
    </source>
</evidence>
<feature type="binding site" evidence="16">
    <location>
        <position position="90"/>
    </location>
    <ligand>
        <name>Ca(2+)</name>
        <dbReference type="ChEBI" id="CHEBI:29108"/>
    </ligand>
</feature>
<feature type="disulfide bond" evidence="17">
    <location>
        <begin position="68"/>
        <end position="159"/>
    </location>
</feature>
<evidence type="ECO:0000256" key="3">
    <source>
        <dbReference type="ARBA" id="ARBA00007056"/>
    </source>
</evidence>
<name>A0A7N4NPQ3_SARHA</name>
<dbReference type="Proteomes" id="UP000007648">
    <property type="component" value="Unassembled WGS sequence"/>
</dbReference>
<dbReference type="InterPro" id="IPR016090">
    <property type="entry name" value="PLA2-like_dom"/>
</dbReference>
<keyword evidence="5" id="KW-0929">Antimicrobial</keyword>
<evidence type="ECO:0000256" key="15">
    <source>
        <dbReference type="PIRSR" id="PIRSR601211-1"/>
    </source>
</evidence>
<dbReference type="PROSITE" id="PS00118">
    <property type="entry name" value="PA2_HIS"/>
    <property type="match status" value="1"/>
</dbReference>
<dbReference type="SUPFAM" id="SSF48619">
    <property type="entry name" value="Phospholipase A2, PLA2"/>
    <property type="match status" value="1"/>
</dbReference>
<evidence type="ECO:0000313" key="21">
    <source>
        <dbReference type="Ensembl" id="ENSSHAP00000026200.1"/>
    </source>
</evidence>
<evidence type="ECO:0000256" key="19">
    <source>
        <dbReference type="RuleBase" id="RU361236"/>
    </source>
</evidence>
<dbReference type="AlphaFoldDB" id="A0A7N4NPQ3"/>
<dbReference type="GO" id="GO:0031640">
    <property type="term" value="P:killing of cells of another organism"/>
    <property type="evidence" value="ECO:0007669"/>
    <property type="project" value="UniProtKB-KW"/>
</dbReference>
<comment type="catalytic activity">
    <reaction evidence="7">
        <text>1-hexadecanoyl-2-(4Z,7Z,10Z,13Z,16Z,19Z-docosahexaenoyl)-sn-glycero-3-phosphocholine + H2O = (4Z,7Z,10Z,13Z,16Z,19Z)-docosahexaenoate + 1-hexadecanoyl-sn-glycero-3-phosphocholine + H(+)</text>
        <dbReference type="Rhea" id="RHEA:41231"/>
        <dbReference type="ChEBI" id="CHEBI:15377"/>
        <dbReference type="ChEBI" id="CHEBI:15378"/>
        <dbReference type="ChEBI" id="CHEBI:72998"/>
        <dbReference type="ChEBI" id="CHEBI:74963"/>
        <dbReference type="ChEBI" id="CHEBI:77016"/>
    </reaction>
    <physiologicalReaction direction="left-to-right" evidence="7">
        <dbReference type="Rhea" id="RHEA:41232"/>
    </physiologicalReaction>
</comment>
<dbReference type="GO" id="GO:0005509">
    <property type="term" value="F:calcium ion binding"/>
    <property type="evidence" value="ECO:0007669"/>
    <property type="project" value="InterPro"/>
</dbReference>
<feature type="disulfide bond" evidence="17">
    <location>
        <begin position="101"/>
        <end position="125"/>
    </location>
</feature>
<evidence type="ECO:0000256" key="11">
    <source>
        <dbReference type="ARBA" id="ARBA00048613"/>
    </source>
</evidence>
<dbReference type="Ensembl" id="ENSSHAT00000051199.1">
    <property type="protein sequence ID" value="ENSSHAP00000026200.1"/>
    <property type="gene ID" value="ENSSHAG00000013100.2"/>
</dbReference>
<dbReference type="GO" id="GO:0042130">
    <property type="term" value="P:negative regulation of T cell proliferation"/>
    <property type="evidence" value="ECO:0007669"/>
    <property type="project" value="TreeGrafter"/>
</dbReference>
<reference evidence="21" key="2">
    <citation type="submission" date="2025-08" db="UniProtKB">
        <authorList>
            <consortium name="Ensembl"/>
        </authorList>
    </citation>
    <scope>IDENTIFICATION</scope>
</reference>
<dbReference type="GO" id="GO:0005741">
    <property type="term" value="C:mitochondrial outer membrane"/>
    <property type="evidence" value="ECO:0007669"/>
    <property type="project" value="UniProtKB-SubCell"/>
</dbReference>
<dbReference type="GO" id="GO:0005543">
    <property type="term" value="F:phospholipid binding"/>
    <property type="evidence" value="ECO:0007669"/>
    <property type="project" value="TreeGrafter"/>
</dbReference>
<evidence type="ECO:0000256" key="17">
    <source>
        <dbReference type="PIRSR" id="PIRSR601211-3"/>
    </source>
</evidence>
<feature type="active site" evidence="15">
    <location>
        <position position="89"/>
    </location>
</feature>
<dbReference type="EC" id="3.1.1.4" evidence="19"/>
<comment type="catalytic activity">
    <reaction evidence="11">
        <text>1-hexadecanoyl-2-(9Z-octadecenoyl)-sn-glycero-3-phosphoethanolamine + H2O = 1-hexadecanoyl-sn-glycero-3-phosphoethanolamine + (9Z)-octadecenoate + H(+)</text>
        <dbReference type="Rhea" id="RHEA:40911"/>
        <dbReference type="ChEBI" id="CHEBI:15377"/>
        <dbReference type="ChEBI" id="CHEBI:15378"/>
        <dbReference type="ChEBI" id="CHEBI:30823"/>
        <dbReference type="ChEBI" id="CHEBI:73004"/>
        <dbReference type="ChEBI" id="CHEBI:73007"/>
    </reaction>
    <physiologicalReaction direction="left-to-right" evidence="11">
        <dbReference type="Rhea" id="RHEA:40912"/>
    </physiologicalReaction>
</comment>
<comment type="similarity">
    <text evidence="3 18">Belongs to the phospholipase A2 family.</text>
</comment>
<keyword evidence="19" id="KW-0443">Lipid metabolism</keyword>
<sequence>RNVGDSKVSRRGKKRQSHYSPERVLKITADCICLAGPFQVQGSLKQLQDIIQKLTGKNALVNYGFYGCYCGLGGRGTPKDATDRCCAAHDCCYSRLVKNGCRPKMEKYNYTYHNDVITCGSGSKCQNQICSCDKTVAYCMLRNLRTYNTKYQSFPNLLCWGNKVQC</sequence>
<dbReference type="Pfam" id="PF00068">
    <property type="entry name" value="Phospholip_A2_1"/>
    <property type="match status" value="1"/>
</dbReference>
<reference evidence="21" key="3">
    <citation type="submission" date="2025-09" db="UniProtKB">
        <authorList>
            <consortium name="Ensembl"/>
        </authorList>
    </citation>
    <scope>IDENTIFICATION</scope>
</reference>